<protein>
    <submittedName>
        <fullName evidence="2">Uncharacterized protein</fullName>
    </submittedName>
</protein>
<keyword evidence="1" id="KW-0812">Transmembrane</keyword>
<gene>
    <name evidence="2" type="ORF">CYMTET_27921</name>
</gene>
<comment type="caution">
    <text evidence="2">The sequence shown here is derived from an EMBL/GenBank/DDBJ whole genome shotgun (WGS) entry which is preliminary data.</text>
</comment>
<accession>A0AAE0FNY9</accession>
<feature type="transmembrane region" description="Helical" evidence="1">
    <location>
        <begin position="58"/>
        <end position="79"/>
    </location>
</feature>
<name>A0AAE0FNY9_9CHLO</name>
<dbReference type="EMBL" id="LGRX02015600">
    <property type="protein sequence ID" value="KAK3263264.1"/>
    <property type="molecule type" value="Genomic_DNA"/>
</dbReference>
<evidence type="ECO:0000313" key="2">
    <source>
        <dbReference type="EMBL" id="KAK3263264.1"/>
    </source>
</evidence>
<proteinExistence type="predicted"/>
<sequence length="192" mass="21465">MLAVPGGVRELAGPAEDPEDWDRVTRAVRKSYNRVSDSISYAVEQTCGPTVHGYLCTFASAISTVFIVVSIVPWGFYLAFQLAHKALRQNIRDERVQGVVWITIWMTIGYLVLFPPFEVPALPGLPVLAALKGKPAHEGACKLRRWEHGAWQRLVMPGAAKKSQGEPEFVKKPYVCFDVDPFETQHKVMQRG</sequence>
<dbReference type="AlphaFoldDB" id="A0AAE0FNY9"/>
<feature type="transmembrane region" description="Helical" evidence="1">
    <location>
        <begin position="99"/>
        <end position="117"/>
    </location>
</feature>
<keyword evidence="1" id="KW-0472">Membrane</keyword>
<reference evidence="2 3" key="1">
    <citation type="journal article" date="2015" name="Genome Biol. Evol.">
        <title>Comparative Genomics of a Bacterivorous Green Alga Reveals Evolutionary Causalities and Consequences of Phago-Mixotrophic Mode of Nutrition.</title>
        <authorList>
            <person name="Burns J.A."/>
            <person name="Paasch A."/>
            <person name="Narechania A."/>
            <person name="Kim E."/>
        </authorList>
    </citation>
    <scope>NUCLEOTIDE SEQUENCE [LARGE SCALE GENOMIC DNA]</scope>
    <source>
        <strain evidence="2 3">PLY_AMNH</strain>
    </source>
</reference>
<organism evidence="2 3">
    <name type="scientific">Cymbomonas tetramitiformis</name>
    <dbReference type="NCBI Taxonomy" id="36881"/>
    <lineage>
        <taxon>Eukaryota</taxon>
        <taxon>Viridiplantae</taxon>
        <taxon>Chlorophyta</taxon>
        <taxon>Pyramimonadophyceae</taxon>
        <taxon>Pyramimonadales</taxon>
        <taxon>Pyramimonadaceae</taxon>
        <taxon>Cymbomonas</taxon>
    </lineage>
</organism>
<keyword evidence="1" id="KW-1133">Transmembrane helix</keyword>
<evidence type="ECO:0000256" key="1">
    <source>
        <dbReference type="SAM" id="Phobius"/>
    </source>
</evidence>
<keyword evidence="3" id="KW-1185">Reference proteome</keyword>
<evidence type="ECO:0000313" key="3">
    <source>
        <dbReference type="Proteomes" id="UP001190700"/>
    </source>
</evidence>
<dbReference type="Proteomes" id="UP001190700">
    <property type="component" value="Unassembled WGS sequence"/>
</dbReference>